<feature type="domain" description="FAS1" evidence="2">
    <location>
        <begin position="1"/>
        <end position="159"/>
    </location>
</feature>
<gene>
    <name evidence="3" type="ORF">QCA50_002684</name>
</gene>
<evidence type="ECO:0000313" key="4">
    <source>
        <dbReference type="Proteomes" id="UP001385951"/>
    </source>
</evidence>
<feature type="compositionally biased region" description="Basic and acidic residues" evidence="1">
    <location>
        <begin position="417"/>
        <end position="428"/>
    </location>
</feature>
<dbReference type="InterPro" id="IPR050904">
    <property type="entry name" value="Adhesion/Biosynth-related"/>
</dbReference>
<dbReference type="EMBL" id="JASBNA010000003">
    <property type="protein sequence ID" value="KAK7693118.1"/>
    <property type="molecule type" value="Genomic_DNA"/>
</dbReference>
<dbReference type="GO" id="GO:0005615">
    <property type="term" value="C:extracellular space"/>
    <property type="evidence" value="ECO:0007669"/>
    <property type="project" value="TreeGrafter"/>
</dbReference>
<dbReference type="SUPFAM" id="SSF82153">
    <property type="entry name" value="FAS1 domain"/>
    <property type="match status" value="2"/>
</dbReference>
<name>A0AAW0GHK3_9APHY</name>
<dbReference type="AlphaFoldDB" id="A0AAW0GHK3"/>
<protein>
    <recommendedName>
        <fullName evidence="2">FAS1 domain-containing protein</fullName>
    </recommendedName>
</protein>
<dbReference type="InterPro" id="IPR036378">
    <property type="entry name" value="FAS1_dom_sf"/>
</dbReference>
<dbReference type="InterPro" id="IPR000782">
    <property type="entry name" value="FAS1_domain"/>
</dbReference>
<proteinExistence type="predicted"/>
<dbReference type="Gene3D" id="2.30.180.10">
    <property type="entry name" value="FAS1 domain"/>
    <property type="match status" value="2"/>
</dbReference>
<feature type="domain" description="FAS1" evidence="2">
    <location>
        <begin position="163"/>
        <end position="413"/>
    </location>
</feature>
<dbReference type="Proteomes" id="UP001385951">
    <property type="component" value="Unassembled WGS sequence"/>
</dbReference>
<evidence type="ECO:0000256" key="1">
    <source>
        <dbReference type="SAM" id="MobiDB-lite"/>
    </source>
</evidence>
<dbReference type="SMART" id="SM00554">
    <property type="entry name" value="FAS1"/>
    <property type="match status" value="2"/>
</dbReference>
<dbReference type="Pfam" id="PF02469">
    <property type="entry name" value="Fasciclin"/>
    <property type="match status" value="2"/>
</dbReference>
<accession>A0AAW0GHK3</accession>
<dbReference type="PROSITE" id="PS50213">
    <property type="entry name" value="FAS1"/>
    <property type="match status" value="2"/>
</dbReference>
<keyword evidence="4" id="KW-1185">Reference proteome</keyword>
<organism evidence="3 4">
    <name type="scientific">Cerrena zonata</name>
    <dbReference type="NCBI Taxonomy" id="2478898"/>
    <lineage>
        <taxon>Eukaryota</taxon>
        <taxon>Fungi</taxon>
        <taxon>Dikarya</taxon>
        <taxon>Basidiomycota</taxon>
        <taxon>Agaricomycotina</taxon>
        <taxon>Agaricomycetes</taxon>
        <taxon>Polyporales</taxon>
        <taxon>Cerrenaceae</taxon>
        <taxon>Cerrena</taxon>
    </lineage>
</organism>
<dbReference type="GO" id="GO:0016236">
    <property type="term" value="P:macroautophagy"/>
    <property type="evidence" value="ECO:0007669"/>
    <property type="project" value="TreeGrafter"/>
</dbReference>
<feature type="compositionally biased region" description="Pro residues" evidence="1">
    <location>
        <begin position="477"/>
        <end position="560"/>
    </location>
</feature>
<feature type="region of interest" description="Disordered" evidence="1">
    <location>
        <begin position="415"/>
        <end position="590"/>
    </location>
</feature>
<feature type="compositionally biased region" description="Pro residues" evidence="1">
    <location>
        <begin position="429"/>
        <end position="469"/>
    </location>
</feature>
<comment type="caution">
    <text evidence="3">The sequence shown here is derived from an EMBL/GenBank/DDBJ whole genome shotgun (WGS) entry which is preliminary data.</text>
</comment>
<evidence type="ECO:0000313" key="3">
    <source>
        <dbReference type="EMBL" id="KAK7693118.1"/>
    </source>
</evidence>
<evidence type="ECO:0000259" key="2">
    <source>
        <dbReference type="PROSITE" id="PS50213"/>
    </source>
</evidence>
<dbReference type="PANTHER" id="PTHR10900">
    <property type="entry name" value="PERIOSTIN-RELATED"/>
    <property type="match status" value="1"/>
</dbReference>
<reference evidence="3 4" key="1">
    <citation type="submission" date="2022-09" db="EMBL/GenBank/DDBJ databases">
        <authorList>
            <person name="Palmer J.M."/>
        </authorList>
    </citation>
    <scope>NUCLEOTIDE SEQUENCE [LARGE SCALE GENOMIC DNA]</scope>
    <source>
        <strain evidence="3 4">DSM 7382</strain>
    </source>
</reference>
<dbReference type="GO" id="GO:0000329">
    <property type="term" value="C:fungal-type vacuole membrane"/>
    <property type="evidence" value="ECO:0007669"/>
    <property type="project" value="TreeGrafter"/>
</dbReference>
<sequence>MCSVTFFAVPNKALEPPKHHGPPHEDLEWNALYERASNPQSDLLQDIPLLESFVDVHQLDKDHSDDKKKEIFKKIATTLLSYHILPEYLTVDDLSKNTTFATSLTINDGSLDGHAQRIRVASFPKFFQPPTVLINLLSKVIVPDVKAQNGIVHVVNSPVFPPASAFQSLFFIPDLFSTFTSAIQRVGLSDAIEWRYVRGEDGEKGTVQGSPSNTVFVPTNKAFKKLPRKLQLFLFSPFGEHVLKKLLQFHVVPEFILHSDWTHNATESVTASTADFDAQDGLQYVKTIDFDNHRATKNFHCHKSVKRVEMGRAFVSNHGGPENKGFRYAHNPHNADSEFPHHHPEIVYSLNLTLPTLLTNHSLYVNVVQFEHKAHLPHQKPTYFTKVVAHGVPVSFADGVVRNGAIHLIDSVLNPRKANDDHPHDHPHGPPPPPPPPGPGPHHPGHPPPPPPGHPPPPPPGPPGPPPSFPHGHPHPHPPPPPPGPHGHPHPHPNFPPPPPGPHGPPPPPGRHGPPPPPPGPHGPPPPPPGPHGPPPPHFPHDIPPPPGPPHPHGPPPHFRPGPHDFPHPTFHREPHGLDEFGTDFAPVEDGGWEGWEDWLLEWANEN</sequence>
<dbReference type="PANTHER" id="PTHR10900:SF122">
    <property type="entry name" value="FAS1 DOMAIN-CONTAINING PROTEIN"/>
    <property type="match status" value="1"/>
</dbReference>
<feature type="compositionally biased region" description="Basic and acidic residues" evidence="1">
    <location>
        <begin position="562"/>
        <end position="579"/>
    </location>
</feature>